<dbReference type="EMBL" id="CAJGYM010000065">
    <property type="protein sequence ID" value="CAD6196035.1"/>
    <property type="molecule type" value="Genomic_DNA"/>
</dbReference>
<comment type="caution">
    <text evidence="2">The sequence shown here is derived from an EMBL/GenBank/DDBJ whole genome shotgun (WGS) entry which is preliminary data.</text>
</comment>
<evidence type="ECO:0000313" key="3">
    <source>
        <dbReference type="Proteomes" id="UP000835052"/>
    </source>
</evidence>
<sequence length="92" mass="10704">MTSDHRKVFYKLPGKKRTRSPDPVGRAMDPLEPGERRRKKNGKTFFKVSPPSTKIGVNERSISYPRGNDPKRSLIPHTFRTLSPRFFCNKFK</sequence>
<proteinExistence type="predicted"/>
<name>A0A8S1HHP7_9PELO</name>
<organism evidence="2 3">
    <name type="scientific">Caenorhabditis auriculariae</name>
    <dbReference type="NCBI Taxonomy" id="2777116"/>
    <lineage>
        <taxon>Eukaryota</taxon>
        <taxon>Metazoa</taxon>
        <taxon>Ecdysozoa</taxon>
        <taxon>Nematoda</taxon>
        <taxon>Chromadorea</taxon>
        <taxon>Rhabditida</taxon>
        <taxon>Rhabditina</taxon>
        <taxon>Rhabditomorpha</taxon>
        <taxon>Rhabditoidea</taxon>
        <taxon>Rhabditidae</taxon>
        <taxon>Peloderinae</taxon>
        <taxon>Caenorhabditis</taxon>
    </lineage>
</organism>
<evidence type="ECO:0000256" key="1">
    <source>
        <dbReference type="SAM" id="MobiDB-lite"/>
    </source>
</evidence>
<evidence type="ECO:0000313" key="2">
    <source>
        <dbReference type="EMBL" id="CAD6196035.1"/>
    </source>
</evidence>
<keyword evidence="3" id="KW-1185">Reference proteome</keyword>
<dbReference type="Proteomes" id="UP000835052">
    <property type="component" value="Unassembled WGS sequence"/>
</dbReference>
<accession>A0A8S1HHP7</accession>
<feature type="region of interest" description="Disordered" evidence="1">
    <location>
        <begin position="1"/>
        <end position="75"/>
    </location>
</feature>
<gene>
    <name evidence="2" type="ORF">CAUJ_LOCUS11952</name>
</gene>
<protein>
    <submittedName>
        <fullName evidence="2">Uncharacterized protein</fullName>
    </submittedName>
</protein>
<reference evidence="2" key="1">
    <citation type="submission" date="2020-10" db="EMBL/GenBank/DDBJ databases">
        <authorList>
            <person name="Kikuchi T."/>
        </authorList>
    </citation>
    <scope>NUCLEOTIDE SEQUENCE</scope>
    <source>
        <strain evidence="2">NKZ352</strain>
    </source>
</reference>
<dbReference type="AlphaFoldDB" id="A0A8S1HHP7"/>